<proteinExistence type="predicted"/>
<dbReference type="Gene3D" id="3.90.226.10">
    <property type="entry name" value="2-enoyl-CoA Hydratase, Chain A, domain 1"/>
    <property type="match status" value="1"/>
</dbReference>
<sequence length="191" mass="20678">MKSTTFKRTVLFHLHGLSKTVLAMVSEVLSDLQRVPSQLLAKLLIPLCGASSFCLSFVESKKGIKSPEERTLEYLEEVAITFARGLVNKTVVKTGLEQGNEAGYLIESQKFGELGRTPECKALIGLYHGQVQCKKNKFGQPKQPVKNLAILGAGLMGAGIAQVSVDKGLTTILKDTALEGLSRGQQQVYKG</sequence>
<name>A0ABQ7T087_PHRPL</name>
<dbReference type="EMBL" id="JAIPUX010003289">
    <property type="protein sequence ID" value="KAH0622963.1"/>
    <property type="molecule type" value="Genomic_DNA"/>
</dbReference>
<evidence type="ECO:0000313" key="3">
    <source>
        <dbReference type="Proteomes" id="UP000826234"/>
    </source>
</evidence>
<evidence type="ECO:0000259" key="1">
    <source>
        <dbReference type="Pfam" id="PF02737"/>
    </source>
</evidence>
<dbReference type="InterPro" id="IPR050136">
    <property type="entry name" value="FA_oxidation_alpha_subunit"/>
</dbReference>
<protein>
    <recommendedName>
        <fullName evidence="1">3-hydroxyacyl-CoA dehydrogenase NAD binding domain-containing protein</fullName>
    </recommendedName>
</protein>
<organism evidence="2 3">
    <name type="scientific">Phrynosoma platyrhinos</name>
    <name type="common">Desert horned lizard</name>
    <dbReference type="NCBI Taxonomy" id="52577"/>
    <lineage>
        <taxon>Eukaryota</taxon>
        <taxon>Metazoa</taxon>
        <taxon>Chordata</taxon>
        <taxon>Craniata</taxon>
        <taxon>Vertebrata</taxon>
        <taxon>Euteleostomi</taxon>
        <taxon>Lepidosauria</taxon>
        <taxon>Squamata</taxon>
        <taxon>Bifurcata</taxon>
        <taxon>Unidentata</taxon>
        <taxon>Episquamata</taxon>
        <taxon>Toxicofera</taxon>
        <taxon>Iguania</taxon>
        <taxon>Phrynosomatidae</taxon>
        <taxon>Phrynosomatinae</taxon>
        <taxon>Phrynosoma</taxon>
    </lineage>
</organism>
<dbReference type="Gene3D" id="3.40.50.720">
    <property type="entry name" value="NAD(P)-binding Rossmann-like Domain"/>
    <property type="match status" value="1"/>
</dbReference>
<gene>
    <name evidence="2" type="ORF">JD844_025917</name>
</gene>
<evidence type="ECO:0000313" key="2">
    <source>
        <dbReference type="EMBL" id="KAH0622963.1"/>
    </source>
</evidence>
<dbReference type="Pfam" id="PF02737">
    <property type="entry name" value="3HCDH_N"/>
    <property type="match status" value="1"/>
</dbReference>
<comment type="caution">
    <text evidence="2">The sequence shown here is derived from an EMBL/GenBank/DDBJ whole genome shotgun (WGS) entry which is preliminary data.</text>
</comment>
<dbReference type="PANTHER" id="PTHR43612">
    <property type="entry name" value="TRIFUNCTIONAL ENZYME SUBUNIT ALPHA"/>
    <property type="match status" value="1"/>
</dbReference>
<dbReference type="InterPro" id="IPR006176">
    <property type="entry name" value="3-OHacyl-CoA_DH_NAD-bd"/>
</dbReference>
<reference evidence="2 3" key="1">
    <citation type="journal article" date="2022" name="Gigascience">
        <title>A chromosome-level genome assembly and annotation of the desert horned lizard, Phrynosoma platyrhinos, provides insight into chromosomal rearrangements among reptiles.</title>
        <authorList>
            <person name="Koochekian N."/>
            <person name="Ascanio A."/>
            <person name="Farleigh K."/>
            <person name="Card D.C."/>
            <person name="Schield D.R."/>
            <person name="Castoe T.A."/>
            <person name="Jezkova T."/>
        </authorList>
    </citation>
    <scope>NUCLEOTIDE SEQUENCE [LARGE SCALE GENOMIC DNA]</scope>
    <source>
        <strain evidence="2">NK-2021</strain>
    </source>
</reference>
<dbReference type="Proteomes" id="UP000826234">
    <property type="component" value="Unassembled WGS sequence"/>
</dbReference>
<dbReference type="SUPFAM" id="SSF51735">
    <property type="entry name" value="NAD(P)-binding Rossmann-fold domains"/>
    <property type="match status" value="1"/>
</dbReference>
<feature type="domain" description="3-hydroxyacyl-CoA dehydrogenase NAD binding" evidence="1">
    <location>
        <begin position="148"/>
        <end position="188"/>
    </location>
</feature>
<accession>A0ABQ7T087</accession>
<keyword evidence="3" id="KW-1185">Reference proteome</keyword>
<dbReference type="PANTHER" id="PTHR43612:SF3">
    <property type="entry name" value="TRIFUNCTIONAL ENZYME SUBUNIT ALPHA, MITOCHONDRIAL"/>
    <property type="match status" value="1"/>
</dbReference>
<dbReference type="InterPro" id="IPR036291">
    <property type="entry name" value="NAD(P)-bd_dom_sf"/>
</dbReference>